<organism evidence="1 2">
    <name type="scientific">Anoxybacterium hadale</name>
    <dbReference type="NCBI Taxonomy" id="3408580"/>
    <lineage>
        <taxon>Bacteria</taxon>
        <taxon>Bacillati</taxon>
        <taxon>Bacillota</taxon>
        <taxon>Clostridia</taxon>
        <taxon>Peptostreptococcales</taxon>
        <taxon>Anaerovoracaceae</taxon>
        <taxon>Anoxybacterium</taxon>
    </lineage>
</organism>
<name>A0ACD1A7E5_9FIRM</name>
<accession>A0ACD1A7E5</accession>
<protein>
    <submittedName>
        <fullName evidence="1">DUF2284 domain-containing protein</fullName>
    </submittedName>
</protein>
<sequence length="185" mass="20694">MDIKDTDLVQLALSSNASYAAIADTSGITFHEEFRKACEKNVCGMYNTNWMGPPAIGPISQLKEIVEAFSQGLLFQTVHHLSSSFDWNGMKKGQEIHDKVFRDILRTIKEEYDFDKILPLNAGCCKLCPRCAYLDEEPCRHPDQAVSSVEGYGIDVMALEKSCGIPYYNGKNTVSYVGLILLKKE</sequence>
<proteinExistence type="predicted"/>
<dbReference type="Proteomes" id="UP000594014">
    <property type="component" value="Chromosome"/>
</dbReference>
<evidence type="ECO:0000313" key="2">
    <source>
        <dbReference type="Proteomes" id="UP000594014"/>
    </source>
</evidence>
<reference evidence="1" key="1">
    <citation type="submission" date="2019-08" db="EMBL/GenBank/DDBJ databases">
        <title>Genome sequence of Clostridiales bacterium MT110.</title>
        <authorList>
            <person name="Cao J."/>
        </authorList>
    </citation>
    <scope>NUCLEOTIDE SEQUENCE</scope>
    <source>
        <strain evidence="1">MT110</strain>
    </source>
</reference>
<gene>
    <name evidence="1" type="ORF">FRZ06_02775</name>
</gene>
<evidence type="ECO:0000313" key="1">
    <source>
        <dbReference type="EMBL" id="QOX62357.1"/>
    </source>
</evidence>
<keyword evidence="2" id="KW-1185">Reference proteome</keyword>
<dbReference type="EMBL" id="CP042469">
    <property type="protein sequence ID" value="QOX62357.1"/>
    <property type="molecule type" value="Genomic_DNA"/>
</dbReference>